<name>A0A564ZU62_PLAVI</name>
<accession>A0A564ZU62</accession>
<evidence type="ECO:0000313" key="3">
    <source>
        <dbReference type="Proteomes" id="UP000220605"/>
    </source>
</evidence>
<dbReference type="VEuPathDB" id="PlasmoDB:PVPAM_110071100"/>
<sequence>MSRYLGDTALSILNTKYYYTSLNKEKDDCQDEEFYKAAKKKLEDYNWLQDVSDQILKGLCYVYRKRLKGNFESNICKFLYFWLGNILLDKMSHNVVFFDVILDLFNILKNDEIGKFCELPRYYINKNNFKYIKFFFDYSQDYNNYREQLTGNNPSCNYEYKTYLETYVNFYKSVRDECAKYPNRNSYCNEFYQHFNGKSEYLLSNWKCELQEHGREEQELEDEEEEVAEESKLPTIHGMGVYPVTNQNEDSSEKEQEKNGPGSPGYPSGEGTPFLNDTLYPADDPTPSTIKKSITSAASAAGVLVPLFLVYHYEPARSWINKLLRMNKGTNRNPYANQELMADFSMPEDFYSERNRYNIMYNPE</sequence>
<feature type="compositionally biased region" description="Acidic residues" evidence="1">
    <location>
        <begin position="218"/>
        <end position="228"/>
    </location>
</feature>
<protein>
    <submittedName>
        <fullName evidence="2">VIR protein</fullName>
    </submittedName>
</protein>
<proteinExistence type="predicted"/>
<organism evidence="2 3">
    <name type="scientific">Plasmodium vivax</name>
    <name type="common">malaria parasite P. vivax</name>
    <dbReference type="NCBI Taxonomy" id="5855"/>
    <lineage>
        <taxon>Eukaryota</taxon>
        <taxon>Sar</taxon>
        <taxon>Alveolata</taxon>
        <taxon>Apicomplexa</taxon>
        <taxon>Aconoidasida</taxon>
        <taxon>Haemosporida</taxon>
        <taxon>Plasmodiidae</taxon>
        <taxon>Plasmodium</taxon>
        <taxon>Plasmodium (Plasmodium)</taxon>
    </lineage>
</organism>
<evidence type="ECO:0000313" key="2">
    <source>
        <dbReference type="EMBL" id="VUZ95556.1"/>
    </source>
</evidence>
<evidence type="ECO:0000256" key="1">
    <source>
        <dbReference type="SAM" id="MobiDB-lite"/>
    </source>
</evidence>
<dbReference type="Proteomes" id="UP000220605">
    <property type="component" value="Chromosome 8"/>
</dbReference>
<dbReference type="AlphaFoldDB" id="A0A564ZU62"/>
<dbReference type="Pfam" id="PF05795">
    <property type="entry name" value="Plasmodium_Vir"/>
    <property type="match status" value="1"/>
</dbReference>
<gene>
    <name evidence="2" type="ORF">PVP01_0840700</name>
</gene>
<feature type="region of interest" description="Disordered" evidence="1">
    <location>
        <begin position="214"/>
        <end position="287"/>
    </location>
</feature>
<dbReference type="OrthoDB" id="383226at2759"/>
<dbReference type="VEuPathDB" id="PlasmoDB:PVP01_0840700"/>
<dbReference type="VEuPathDB" id="PlasmoDB:PVW1_120014900"/>
<reference evidence="3" key="1">
    <citation type="submission" date="2016-07" db="EMBL/GenBank/DDBJ databases">
        <authorList>
            <consortium name="Pathogen Informatics"/>
        </authorList>
    </citation>
    <scope>NUCLEOTIDE SEQUENCE [LARGE SCALE GENOMIC DNA]</scope>
</reference>
<dbReference type="InterPro" id="IPR008780">
    <property type="entry name" value="Plasmodium_Vir"/>
</dbReference>
<dbReference type="EMBL" id="LT635619">
    <property type="protein sequence ID" value="VUZ95556.1"/>
    <property type="molecule type" value="Genomic_DNA"/>
</dbReference>